<accession>A0A1I2DSB5</accession>
<evidence type="ECO:0000256" key="1">
    <source>
        <dbReference type="SAM" id="MobiDB-lite"/>
    </source>
</evidence>
<keyword evidence="4" id="KW-1185">Reference proteome</keyword>
<proteinExistence type="predicted"/>
<organism evidence="3 4">
    <name type="scientific">Blastococcus tunisiensis</name>
    <dbReference type="NCBI Taxonomy" id="1798228"/>
    <lineage>
        <taxon>Bacteria</taxon>
        <taxon>Bacillati</taxon>
        <taxon>Actinomycetota</taxon>
        <taxon>Actinomycetes</taxon>
        <taxon>Geodermatophilales</taxon>
        <taxon>Geodermatophilaceae</taxon>
        <taxon>Blastococcus</taxon>
    </lineage>
</organism>
<keyword evidence="2" id="KW-1133">Transmembrane helix</keyword>
<sequence length="122" mass="13354">MTPPARPATGLGRTLRTALVVLALVAVVAVMVRLSAWQWGRARAGGSLVNYSYALEWLAFAVLTVVGVVRLWREGRRVPDEDTPPERPGPGAPIIGPPLRPGQELEEVTWVRLRRRLGLSPD</sequence>
<reference evidence="4" key="1">
    <citation type="submission" date="2016-10" db="EMBL/GenBank/DDBJ databases">
        <authorList>
            <person name="Varghese N."/>
            <person name="Submissions S."/>
        </authorList>
    </citation>
    <scope>NUCLEOTIDE SEQUENCE [LARGE SCALE GENOMIC DNA]</scope>
    <source>
        <strain evidence="4">DSM 46838</strain>
    </source>
</reference>
<feature type="transmembrane region" description="Helical" evidence="2">
    <location>
        <begin position="51"/>
        <end position="72"/>
    </location>
</feature>
<keyword evidence="2" id="KW-0472">Membrane</keyword>
<feature type="transmembrane region" description="Helical" evidence="2">
    <location>
        <begin position="20"/>
        <end position="39"/>
    </location>
</feature>
<protein>
    <recommendedName>
        <fullName evidence="5">DNA-binding transcriptional regulator of glucitol operon</fullName>
    </recommendedName>
</protein>
<dbReference type="RefSeq" id="WP_139228823.1">
    <property type="nucleotide sequence ID" value="NZ_FOND01000006.1"/>
</dbReference>
<name>A0A1I2DSB5_9ACTN</name>
<evidence type="ECO:0000313" key="3">
    <source>
        <dbReference type="EMBL" id="SFE83405.1"/>
    </source>
</evidence>
<gene>
    <name evidence="3" type="ORF">SAMN05216574_106105</name>
</gene>
<evidence type="ECO:0000313" key="4">
    <source>
        <dbReference type="Proteomes" id="UP000198589"/>
    </source>
</evidence>
<dbReference type="Proteomes" id="UP000198589">
    <property type="component" value="Unassembled WGS sequence"/>
</dbReference>
<dbReference type="STRING" id="1798228.SAMN05216574_106105"/>
<keyword evidence="2" id="KW-0812">Transmembrane</keyword>
<dbReference type="AlphaFoldDB" id="A0A1I2DSB5"/>
<dbReference type="EMBL" id="FOND01000006">
    <property type="protein sequence ID" value="SFE83405.1"/>
    <property type="molecule type" value="Genomic_DNA"/>
</dbReference>
<feature type="region of interest" description="Disordered" evidence="1">
    <location>
        <begin position="77"/>
        <end position="101"/>
    </location>
</feature>
<dbReference type="OrthoDB" id="5187941at2"/>
<feature type="compositionally biased region" description="Pro residues" evidence="1">
    <location>
        <begin position="86"/>
        <end position="100"/>
    </location>
</feature>
<evidence type="ECO:0000256" key="2">
    <source>
        <dbReference type="SAM" id="Phobius"/>
    </source>
</evidence>
<evidence type="ECO:0008006" key="5">
    <source>
        <dbReference type="Google" id="ProtNLM"/>
    </source>
</evidence>